<evidence type="ECO:0008006" key="13">
    <source>
        <dbReference type="Google" id="ProtNLM"/>
    </source>
</evidence>
<evidence type="ECO:0000259" key="9">
    <source>
        <dbReference type="PROSITE" id="PS50048"/>
    </source>
</evidence>
<dbReference type="Pfam" id="PF00172">
    <property type="entry name" value="Zn_clus"/>
    <property type="match status" value="1"/>
</dbReference>
<dbReference type="PROSITE" id="PS00028">
    <property type="entry name" value="ZINC_FINGER_C2H2_1"/>
    <property type="match status" value="2"/>
</dbReference>
<evidence type="ECO:0000256" key="2">
    <source>
        <dbReference type="ARBA" id="ARBA00022771"/>
    </source>
</evidence>
<keyword evidence="1" id="KW-0479">Metal-binding</keyword>
<reference evidence="11 12" key="1">
    <citation type="journal article" date="2018" name="Mycol. Prog.">
        <title>Coniella lustricola, a new species from submerged detritus.</title>
        <authorList>
            <person name="Raudabaugh D.B."/>
            <person name="Iturriaga T."/>
            <person name="Carver A."/>
            <person name="Mondo S."/>
            <person name="Pangilinan J."/>
            <person name="Lipzen A."/>
            <person name="He G."/>
            <person name="Amirebrahimi M."/>
            <person name="Grigoriev I.V."/>
            <person name="Miller A.N."/>
        </authorList>
    </citation>
    <scope>NUCLEOTIDE SEQUENCE [LARGE SCALE GENOMIC DNA]</scope>
    <source>
        <strain evidence="11 12">B22-T-1</strain>
    </source>
</reference>
<dbReference type="InterPro" id="IPR036236">
    <property type="entry name" value="Znf_C2H2_sf"/>
</dbReference>
<feature type="domain" description="C2H2-type" evidence="10">
    <location>
        <begin position="27"/>
        <end position="54"/>
    </location>
</feature>
<name>A0A2T3A2G0_9PEZI</name>
<evidence type="ECO:0000256" key="4">
    <source>
        <dbReference type="ARBA" id="ARBA00023015"/>
    </source>
</evidence>
<dbReference type="GO" id="GO:0000981">
    <property type="term" value="F:DNA-binding transcription factor activity, RNA polymerase II-specific"/>
    <property type="evidence" value="ECO:0007669"/>
    <property type="project" value="InterPro"/>
</dbReference>
<gene>
    <name evidence="11" type="ORF">BD289DRAFT_334776</name>
</gene>
<dbReference type="PANTHER" id="PTHR47660">
    <property type="entry name" value="TRANSCRIPTION FACTOR WITH C2H2 AND ZN(2)-CYS(6) DNA BINDING DOMAIN (EUROFUNG)-RELATED-RELATED"/>
    <property type="match status" value="1"/>
</dbReference>
<keyword evidence="4" id="KW-0805">Transcription regulation</keyword>
<dbReference type="AlphaFoldDB" id="A0A2T3A2G0"/>
<feature type="non-terminal residue" evidence="11">
    <location>
        <position position="1"/>
    </location>
</feature>
<dbReference type="FunFam" id="3.30.160.60:FF:002343">
    <property type="entry name" value="Zinc finger protein 33A"/>
    <property type="match status" value="1"/>
</dbReference>
<dbReference type="PROSITE" id="PS00463">
    <property type="entry name" value="ZN2_CY6_FUNGAL_1"/>
    <property type="match status" value="1"/>
</dbReference>
<feature type="domain" description="C2H2-type" evidence="10">
    <location>
        <begin position="1"/>
        <end position="26"/>
    </location>
</feature>
<keyword evidence="6" id="KW-0539">Nucleus</keyword>
<evidence type="ECO:0000256" key="1">
    <source>
        <dbReference type="ARBA" id="ARBA00022723"/>
    </source>
</evidence>
<proteinExistence type="predicted"/>
<keyword evidence="3" id="KW-0862">Zinc</keyword>
<dbReference type="EMBL" id="KZ678497">
    <property type="protein sequence ID" value="PSR81663.1"/>
    <property type="molecule type" value="Genomic_DNA"/>
</dbReference>
<dbReference type="Proteomes" id="UP000241462">
    <property type="component" value="Unassembled WGS sequence"/>
</dbReference>
<dbReference type="InterPro" id="IPR036864">
    <property type="entry name" value="Zn2-C6_fun-type_DNA-bd_sf"/>
</dbReference>
<dbReference type="Pfam" id="PF00096">
    <property type="entry name" value="zf-C2H2"/>
    <property type="match status" value="2"/>
</dbReference>
<dbReference type="PANTHER" id="PTHR47660:SF2">
    <property type="entry name" value="TRANSCRIPTION FACTOR WITH C2H2 AND ZN(2)-CYS(6) DNA BINDING DOMAIN (EUROFUNG)"/>
    <property type="match status" value="1"/>
</dbReference>
<dbReference type="SUPFAM" id="SSF57701">
    <property type="entry name" value="Zn2/Cys6 DNA-binding domain"/>
    <property type="match status" value="1"/>
</dbReference>
<dbReference type="Gene3D" id="4.10.240.10">
    <property type="entry name" value="Zn(2)-C6 fungal-type DNA-binding domain"/>
    <property type="match status" value="1"/>
</dbReference>
<dbReference type="GO" id="GO:0008270">
    <property type="term" value="F:zinc ion binding"/>
    <property type="evidence" value="ECO:0007669"/>
    <property type="project" value="UniProtKB-KW"/>
</dbReference>
<dbReference type="PROSITE" id="PS50157">
    <property type="entry name" value="ZINC_FINGER_C2H2_2"/>
    <property type="match status" value="2"/>
</dbReference>
<keyword evidence="12" id="KW-1185">Reference proteome</keyword>
<dbReference type="InterPro" id="IPR013087">
    <property type="entry name" value="Znf_C2H2_type"/>
</dbReference>
<feature type="domain" description="Zn(2)-C6 fungal-type" evidence="9">
    <location>
        <begin position="60"/>
        <end position="89"/>
    </location>
</feature>
<dbReference type="SMART" id="SM00355">
    <property type="entry name" value="ZnF_C2H2"/>
    <property type="match status" value="2"/>
</dbReference>
<keyword evidence="2 7" id="KW-0863">Zinc-finger</keyword>
<evidence type="ECO:0000256" key="7">
    <source>
        <dbReference type="PROSITE-ProRule" id="PRU00042"/>
    </source>
</evidence>
<dbReference type="SUPFAM" id="SSF57667">
    <property type="entry name" value="beta-beta-alpha zinc fingers"/>
    <property type="match status" value="1"/>
</dbReference>
<dbReference type="Gene3D" id="3.30.160.60">
    <property type="entry name" value="Classic Zinc Finger"/>
    <property type="match status" value="2"/>
</dbReference>
<feature type="non-terminal residue" evidence="11">
    <location>
        <position position="118"/>
    </location>
</feature>
<accession>A0A2T3A2G0</accession>
<evidence type="ECO:0000256" key="8">
    <source>
        <dbReference type="SAM" id="MobiDB-lite"/>
    </source>
</evidence>
<evidence type="ECO:0000313" key="12">
    <source>
        <dbReference type="Proteomes" id="UP000241462"/>
    </source>
</evidence>
<evidence type="ECO:0000256" key="5">
    <source>
        <dbReference type="ARBA" id="ARBA00023163"/>
    </source>
</evidence>
<dbReference type="OrthoDB" id="654211at2759"/>
<evidence type="ECO:0000313" key="11">
    <source>
        <dbReference type="EMBL" id="PSR81663.1"/>
    </source>
</evidence>
<evidence type="ECO:0000259" key="10">
    <source>
        <dbReference type="PROSITE" id="PS50157"/>
    </source>
</evidence>
<dbReference type="InterPro" id="IPR001138">
    <property type="entry name" value="Zn2Cys6_DnaBD"/>
</dbReference>
<dbReference type="InParanoid" id="A0A2T3A2G0"/>
<evidence type="ECO:0000256" key="6">
    <source>
        <dbReference type="ARBA" id="ARBA00023242"/>
    </source>
</evidence>
<protein>
    <recommendedName>
        <fullName evidence="13">C2H2-type domain-containing protein</fullName>
    </recommendedName>
</protein>
<evidence type="ECO:0000256" key="3">
    <source>
        <dbReference type="ARBA" id="ARBA00022833"/>
    </source>
</evidence>
<organism evidence="11 12">
    <name type="scientific">Coniella lustricola</name>
    <dbReference type="NCBI Taxonomy" id="2025994"/>
    <lineage>
        <taxon>Eukaryota</taxon>
        <taxon>Fungi</taxon>
        <taxon>Dikarya</taxon>
        <taxon>Ascomycota</taxon>
        <taxon>Pezizomycotina</taxon>
        <taxon>Sordariomycetes</taxon>
        <taxon>Sordariomycetidae</taxon>
        <taxon>Diaporthales</taxon>
        <taxon>Schizoparmaceae</taxon>
        <taxon>Coniella</taxon>
    </lineage>
</organism>
<feature type="region of interest" description="Disordered" evidence="8">
    <location>
        <begin position="92"/>
        <end position="118"/>
    </location>
</feature>
<dbReference type="STRING" id="2025994.A0A2T3A2G0"/>
<dbReference type="PROSITE" id="PS50048">
    <property type="entry name" value="ZN2_CY6_FUNGAL_2"/>
    <property type="match status" value="1"/>
</dbReference>
<dbReference type="SMART" id="SM00066">
    <property type="entry name" value="GAL4"/>
    <property type="match status" value="1"/>
</dbReference>
<sequence length="118" mass="13269">CPVCQRCFDRAEHLKRHLATHTKERNRICRVCGRRFSRKDALDRHQSVHRPRVPLRRFRACIKCAASRVKCSGTPPCSRCANKSLACVFPDGGDHDERESSSSSARPTAVVPLANSNN</sequence>
<keyword evidence="5" id="KW-0804">Transcription</keyword>